<evidence type="ECO:0000256" key="3">
    <source>
        <dbReference type="ARBA" id="ARBA00022679"/>
    </source>
</evidence>
<reference evidence="9" key="1">
    <citation type="submission" date="2025-08" db="UniProtKB">
        <authorList>
            <consortium name="Ensembl"/>
        </authorList>
    </citation>
    <scope>IDENTIFICATION</scope>
</reference>
<evidence type="ECO:0000256" key="2">
    <source>
        <dbReference type="ARBA" id="ARBA00022676"/>
    </source>
</evidence>
<dbReference type="Proteomes" id="UP000261340">
    <property type="component" value="Unplaced"/>
</dbReference>
<dbReference type="GO" id="GO:0010629">
    <property type="term" value="P:negative regulation of gene expression"/>
    <property type="evidence" value="ECO:0007669"/>
    <property type="project" value="TreeGrafter"/>
</dbReference>
<evidence type="ECO:0000256" key="5">
    <source>
        <dbReference type="ARBA" id="ARBA00023242"/>
    </source>
</evidence>
<dbReference type="Gene3D" id="3.90.228.10">
    <property type="match status" value="1"/>
</dbReference>
<dbReference type="AlphaFoldDB" id="A0A3Q0QXG4"/>
<comment type="similarity">
    <text evidence="6">Belongs to the ARTD/PARP family.</text>
</comment>
<dbReference type="InterPro" id="IPR037197">
    <property type="entry name" value="WWE_dom_sf"/>
</dbReference>
<dbReference type="GO" id="GO:0003714">
    <property type="term" value="F:transcription corepressor activity"/>
    <property type="evidence" value="ECO:0007669"/>
    <property type="project" value="TreeGrafter"/>
</dbReference>
<dbReference type="GO" id="GO:0005634">
    <property type="term" value="C:nucleus"/>
    <property type="evidence" value="ECO:0007669"/>
    <property type="project" value="UniProtKB-SubCell"/>
</dbReference>
<evidence type="ECO:0000256" key="7">
    <source>
        <dbReference type="RuleBase" id="RU362114"/>
    </source>
</evidence>
<dbReference type="GO" id="GO:0003950">
    <property type="term" value="F:NAD+ poly-ADP-ribosyltransferase activity"/>
    <property type="evidence" value="ECO:0007669"/>
    <property type="project" value="UniProtKB-UniRule"/>
</dbReference>
<dbReference type="SUPFAM" id="SSF56399">
    <property type="entry name" value="ADP-ribosylation"/>
    <property type="match status" value="1"/>
</dbReference>
<keyword evidence="4 7" id="KW-0520">NAD</keyword>
<dbReference type="InterPro" id="IPR054596">
    <property type="entry name" value="PARP14_WWE"/>
</dbReference>
<dbReference type="GeneTree" id="ENSGT00940000165390"/>
<dbReference type="Pfam" id="PF22005">
    <property type="entry name" value="WWE_1"/>
    <property type="match status" value="1"/>
</dbReference>
<dbReference type="InterPro" id="IPR052056">
    <property type="entry name" value="Mono-ARTD/PARP"/>
</dbReference>
<accession>A0A3Q0QXG4</accession>
<keyword evidence="3 7" id="KW-0808">Transferase</keyword>
<dbReference type="InterPro" id="IPR012317">
    <property type="entry name" value="Poly(ADP-ribose)pol_cat_dom"/>
</dbReference>
<reference evidence="9" key="2">
    <citation type="submission" date="2025-09" db="UniProtKB">
        <authorList>
            <consortium name="Ensembl"/>
        </authorList>
    </citation>
    <scope>IDENTIFICATION</scope>
</reference>
<organism evidence="9 10">
    <name type="scientific">Amphilophus citrinellus</name>
    <name type="common">Midas cichlid</name>
    <name type="synonym">Cichlasoma citrinellum</name>
    <dbReference type="NCBI Taxonomy" id="61819"/>
    <lineage>
        <taxon>Eukaryota</taxon>
        <taxon>Metazoa</taxon>
        <taxon>Chordata</taxon>
        <taxon>Craniata</taxon>
        <taxon>Vertebrata</taxon>
        <taxon>Euteleostomi</taxon>
        <taxon>Actinopterygii</taxon>
        <taxon>Neopterygii</taxon>
        <taxon>Teleostei</taxon>
        <taxon>Neoteleostei</taxon>
        <taxon>Acanthomorphata</taxon>
        <taxon>Ovalentaria</taxon>
        <taxon>Cichlomorphae</taxon>
        <taxon>Cichliformes</taxon>
        <taxon>Cichlidae</taxon>
        <taxon>New World cichlids</taxon>
        <taxon>Cichlasomatinae</taxon>
        <taxon>Heroini</taxon>
        <taxon>Amphilophus</taxon>
    </lineage>
</organism>
<keyword evidence="2 7" id="KW-0328">Glycosyltransferase</keyword>
<evidence type="ECO:0000256" key="1">
    <source>
        <dbReference type="ARBA" id="ARBA00004123"/>
    </source>
</evidence>
<dbReference type="PANTHER" id="PTHR14453">
    <property type="entry name" value="PARP/ZINC FINGER CCCH TYPE DOMAIN CONTAINING PROTEIN"/>
    <property type="match status" value="1"/>
</dbReference>
<keyword evidence="10" id="KW-1185">Reference proteome</keyword>
<dbReference type="PANTHER" id="PTHR14453:SF106">
    <property type="entry name" value="POLY [ADP-RIBOSE] POLYMERASE"/>
    <property type="match status" value="1"/>
</dbReference>
<evidence type="ECO:0000313" key="10">
    <source>
        <dbReference type="Proteomes" id="UP000261340"/>
    </source>
</evidence>
<dbReference type="SUPFAM" id="SSF117839">
    <property type="entry name" value="WWE domain"/>
    <property type="match status" value="1"/>
</dbReference>
<dbReference type="STRING" id="61819.ENSACIP00000002095"/>
<feature type="domain" description="PARP catalytic" evidence="8">
    <location>
        <begin position="98"/>
        <end position="223"/>
    </location>
</feature>
<dbReference type="PROSITE" id="PS51059">
    <property type="entry name" value="PARP_CATALYTIC"/>
    <property type="match status" value="1"/>
</dbReference>
<dbReference type="GO" id="GO:0070212">
    <property type="term" value="P:protein poly-ADP-ribosylation"/>
    <property type="evidence" value="ECO:0007669"/>
    <property type="project" value="TreeGrafter"/>
</dbReference>
<dbReference type="EC" id="2.4.2.-" evidence="7"/>
<evidence type="ECO:0000256" key="4">
    <source>
        <dbReference type="ARBA" id="ARBA00023027"/>
    </source>
</evidence>
<keyword evidence="5" id="KW-0539">Nucleus</keyword>
<dbReference type="GO" id="GO:1990404">
    <property type="term" value="F:NAD+-protein mono-ADP-ribosyltransferase activity"/>
    <property type="evidence" value="ECO:0007669"/>
    <property type="project" value="TreeGrafter"/>
</dbReference>
<dbReference type="Ensembl" id="ENSACIT00000002176.1">
    <property type="protein sequence ID" value="ENSACIP00000002095.1"/>
    <property type="gene ID" value="ENSACIG00000001702.1"/>
</dbReference>
<evidence type="ECO:0000256" key="6">
    <source>
        <dbReference type="ARBA" id="ARBA00024347"/>
    </source>
</evidence>
<dbReference type="Pfam" id="PF00644">
    <property type="entry name" value="PARP"/>
    <property type="match status" value="1"/>
</dbReference>
<evidence type="ECO:0000313" key="9">
    <source>
        <dbReference type="Ensembl" id="ENSACIP00000002095.1"/>
    </source>
</evidence>
<dbReference type="Gene3D" id="3.30.720.50">
    <property type="match status" value="1"/>
</dbReference>
<proteinExistence type="inferred from homology"/>
<name>A0A3Q0QXG4_AMPCI</name>
<sequence length="223" mass="25727">MTIRDIIRKVERTEILKRQALLVSGLVEWQFQDHDGSMVTFDIFTNLKLEEALEKKQKLKIKINNEMHTADPQLKKAVSANRKNVELIRKELKDDNALPLPSFWEDMKGDLVKLFALTPGSKEYKDVEGELTKAGLHVNIISIERVQNPTLWQNYQILKKQMEAKNKHTNNEKLLYHGTKATSIDLINKQGFNRRNAGAHGNQSLTHNTHLKVEYFRISVATN</sequence>
<protein>
    <recommendedName>
        <fullName evidence="7">Poly [ADP-ribose] polymerase</fullName>
        <shortName evidence="7">PARP</shortName>
        <ecNumber evidence="7">2.4.2.-</ecNumber>
    </recommendedName>
</protein>
<evidence type="ECO:0000259" key="8">
    <source>
        <dbReference type="PROSITE" id="PS51059"/>
    </source>
</evidence>
<comment type="subcellular location">
    <subcellularLocation>
        <location evidence="1">Nucleus</location>
    </subcellularLocation>
</comment>
<dbReference type="GO" id="GO:0005737">
    <property type="term" value="C:cytoplasm"/>
    <property type="evidence" value="ECO:0007669"/>
    <property type="project" value="TreeGrafter"/>
</dbReference>